<dbReference type="GO" id="GO:0004930">
    <property type="term" value="F:G protein-coupled receptor activity"/>
    <property type="evidence" value="ECO:0007669"/>
    <property type="project" value="UniProtKB-KW"/>
</dbReference>
<feature type="transmembrane region" description="Helical" evidence="11">
    <location>
        <begin position="24"/>
        <end position="52"/>
    </location>
</feature>
<evidence type="ECO:0000256" key="7">
    <source>
        <dbReference type="ARBA" id="ARBA00023170"/>
    </source>
</evidence>
<feature type="transmembrane region" description="Helical" evidence="11">
    <location>
        <begin position="146"/>
        <end position="173"/>
    </location>
</feature>
<evidence type="ECO:0000256" key="5">
    <source>
        <dbReference type="ARBA" id="ARBA00023040"/>
    </source>
</evidence>
<dbReference type="PROSITE" id="PS50262">
    <property type="entry name" value="G_PROTEIN_RECEP_F1_2"/>
    <property type="match status" value="1"/>
</dbReference>
<dbReference type="Gene3D" id="1.20.1070.10">
    <property type="entry name" value="Rhodopsin 7-helix transmembrane proteins"/>
    <property type="match status" value="1"/>
</dbReference>
<feature type="transmembrane region" description="Helical" evidence="11">
    <location>
        <begin position="219"/>
        <end position="243"/>
    </location>
</feature>
<keyword evidence="14" id="KW-1185">Reference proteome</keyword>
<keyword evidence="4 11" id="KW-1133">Transmembrane helix</keyword>
<comment type="subcellular location">
    <subcellularLocation>
        <location evidence="1">Cell membrane</location>
        <topology evidence="1">Multi-pass membrane protein</topology>
    </subcellularLocation>
</comment>
<evidence type="ECO:0000256" key="9">
    <source>
        <dbReference type="ARBA" id="ARBA00061394"/>
    </source>
</evidence>
<comment type="similarity">
    <text evidence="9">Belongs to the G-protein coupled receptor 1 family. Mas subfamily.</text>
</comment>
<dbReference type="FunFam" id="1.20.1070.10:FF:000193">
    <property type="entry name" value="Mas-related G-protein coupled receptor member E"/>
    <property type="match status" value="1"/>
</dbReference>
<reference evidence="13" key="2">
    <citation type="submission" date="2025-09" db="UniProtKB">
        <authorList>
            <consortium name="Ensembl"/>
        </authorList>
    </citation>
    <scope>IDENTIFICATION</scope>
</reference>
<dbReference type="OMA" id="VCIGICM"/>
<dbReference type="PRINTS" id="PR02108">
    <property type="entry name" value="MRGPCRFAMILY"/>
</dbReference>
<dbReference type="Proteomes" id="UP000472269">
    <property type="component" value="Unplaced"/>
</dbReference>
<dbReference type="SUPFAM" id="SSF81321">
    <property type="entry name" value="Family A G protein-coupled receptor-like"/>
    <property type="match status" value="1"/>
</dbReference>
<feature type="transmembrane region" description="Helical" evidence="11">
    <location>
        <begin position="255"/>
        <end position="274"/>
    </location>
</feature>
<dbReference type="InterPro" id="IPR026234">
    <property type="entry name" value="MRGPCRFAMILY"/>
</dbReference>
<evidence type="ECO:0000256" key="11">
    <source>
        <dbReference type="SAM" id="Phobius"/>
    </source>
</evidence>
<evidence type="ECO:0000259" key="12">
    <source>
        <dbReference type="PROSITE" id="PS50262"/>
    </source>
</evidence>
<dbReference type="InterPro" id="IPR000276">
    <property type="entry name" value="GPCR_Rhodpsn"/>
</dbReference>
<keyword evidence="7 10" id="KW-0675">Receptor</keyword>
<keyword evidence="6 11" id="KW-0472">Membrane</keyword>
<evidence type="ECO:0000313" key="14">
    <source>
        <dbReference type="Proteomes" id="UP000472269"/>
    </source>
</evidence>
<evidence type="ECO:0000313" key="13">
    <source>
        <dbReference type="Ensembl" id="ENSACUP00000013126.1"/>
    </source>
</evidence>
<sequence>MPPVQGQGWRGGSLCWARQGTGSFLVMLIISGVCIGICMCGLVGNVMVVWFLGFQMKKSPFTVYVLNLAIADFSLLLFLLVKLTFHFISTVYCIFSFQYRLTNYILMDLFLFWYFVSMYLLTAMSLERCLSVLFPIWYRCHRPKHLSGIMCGVLWALTGLFVSLVFISCYLPLHISCEQLVQGISIVNFLIFSLFPFLSNISLFIKLQCGSRRRHPGKLYVAVLLSVIFLFLFGFPFSVVIFLDPVYSNLFYLHISYLMASMNSSINPFIYFLVGSCRQRRFQGSMKVALRRVFKEKVVSEEESHVPEDTAVQTPL</sequence>
<dbReference type="PANTHER" id="PTHR11334:SF29">
    <property type="entry name" value="MAS-RELATED G-PROTEIN COUPLED RECEPTOR MEMBER X2"/>
    <property type="match status" value="1"/>
</dbReference>
<feature type="transmembrane region" description="Helical" evidence="11">
    <location>
        <begin position="185"/>
        <end position="207"/>
    </location>
</feature>
<dbReference type="Pfam" id="PF00001">
    <property type="entry name" value="7tm_1"/>
    <property type="match status" value="1"/>
</dbReference>
<evidence type="ECO:0000256" key="1">
    <source>
        <dbReference type="ARBA" id="ARBA00004651"/>
    </source>
</evidence>
<name>A0A663MNB8_ATHCN</name>
<keyword evidence="3 10" id="KW-0812">Transmembrane</keyword>
<keyword evidence="8 10" id="KW-0807">Transducer</keyword>
<evidence type="ECO:0000256" key="8">
    <source>
        <dbReference type="ARBA" id="ARBA00023224"/>
    </source>
</evidence>
<reference evidence="13" key="1">
    <citation type="submission" date="2025-08" db="UniProtKB">
        <authorList>
            <consortium name="Ensembl"/>
        </authorList>
    </citation>
    <scope>IDENTIFICATION</scope>
</reference>
<feature type="transmembrane region" description="Helical" evidence="11">
    <location>
        <begin position="64"/>
        <end position="85"/>
    </location>
</feature>
<keyword evidence="5 10" id="KW-0297">G-protein coupled receptor</keyword>
<feature type="transmembrane region" description="Helical" evidence="11">
    <location>
        <begin position="105"/>
        <end position="126"/>
    </location>
</feature>
<dbReference type="InterPro" id="IPR017452">
    <property type="entry name" value="GPCR_Rhodpsn_7TM"/>
</dbReference>
<organism evidence="13 14">
    <name type="scientific">Athene cunicularia</name>
    <name type="common">Burrowing owl</name>
    <name type="synonym">Speotyto cunicularia</name>
    <dbReference type="NCBI Taxonomy" id="194338"/>
    <lineage>
        <taxon>Eukaryota</taxon>
        <taxon>Metazoa</taxon>
        <taxon>Chordata</taxon>
        <taxon>Craniata</taxon>
        <taxon>Vertebrata</taxon>
        <taxon>Euteleostomi</taxon>
        <taxon>Archelosauria</taxon>
        <taxon>Archosauria</taxon>
        <taxon>Dinosauria</taxon>
        <taxon>Saurischia</taxon>
        <taxon>Theropoda</taxon>
        <taxon>Coelurosauria</taxon>
        <taxon>Aves</taxon>
        <taxon>Neognathae</taxon>
        <taxon>Neoaves</taxon>
        <taxon>Telluraves</taxon>
        <taxon>Strigiformes</taxon>
        <taxon>Strigidae</taxon>
        <taxon>Athene</taxon>
    </lineage>
</organism>
<accession>A0A663MNB8</accession>
<dbReference type="Ensembl" id="ENSACUT00000014002.1">
    <property type="protein sequence ID" value="ENSACUP00000013126.1"/>
    <property type="gene ID" value="ENSACUG00000008867.1"/>
</dbReference>
<protein>
    <recommendedName>
        <fullName evidence="12">G-protein coupled receptors family 1 profile domain-containing protein</fullName>
    </recommendedName>
</protein>
<proteinExistence type="inferred from homology"/>
<dbReference type="GO" id="GO:0005886">
    <property type="term" value="C:plasma membrane"/>
    <property type="evidence" value="ECO:0007669"/>
    <property type="project" value="UniProtKB-SubCell"/>
</dbReference>
<dbReference type="PRINTS" id="PR00237">
    <property type="entry name" value="GPCRRHODOPSN"/>
</dbReference>
<evidence type="ECO:0000256" key="3">
    <source>
        <dbReference type="ARBA" id="ARBA00022692"/>
    </source>
</evidence>
<keyword evidence="2" id="KW-1003">Cell membrane</keyword>
<dbReference type="PANTHER" id="PTHR11334">
    <property type="entry name" value="MAS-RELATED G-PROTEIN COUPLED RECEPTOR"/>
    <property type="match status" value="1"/>
</dbReference>
<evidence type="ECO:0000256" key="6">
    <source>
        <dbReference type="ARBA" id="ARBA00023136"/>
    </source>
</evidence>
<feature type="domain" description="G-protein coupled receptors family 1 profile" evidence="12">
    <location>
        <begin position="44"/>
        <end position="271"/>
    </location>
</feature>
<evidence type="ECO:0000256" key="2">
    <source>
        <dbReference type="ARBA" id="ARBA00022475"/>
    </source>
</evidence>
<dbReference type="AlphaFoldDB" id="A0A663MNB8"/>
<evidence type="ECO:0000256" key="10">
    <source>
        <dbReference type="RuleBase" id="RU000688"/>
    </source>
</evidence>
<evidence type="ECO:0000256" key="4">
    <source>
        <dbReference type="ARBA" id="ARBA00022989"/>
    </source>
</evidence>
<dbReference type="PROSITE" id="PS00237">
    <property type="entry name" value="G_PROTEIN_RECEP_F1_1"/>
    <property type="match status" value="1"/>
</dbReference>